<name>A0ABT9JP41_9PROT</name>
<dbReference type="RefSeq" id="WP_306388049.1">
    <property type="nucleotide sequence ID" value="NZ_JAVCAP010000001.1"/>
</dbReference>
<organism evidence="3 4">
    <name type="scientific">Methylophilus aquaticus</name>
    <dbReference type="NCBI Taxonomy" id="1971610"/>
    <lineage>
        <taxon>Bacteria</taxon>
        <taxon>Pseudomonadati</taxon>
        <taxon>Pseudomonadota</taxon>
        <taxon>Betaproteobacteria</taxon>
        <taxon>Nitrosomonadales</taxon>
        <taxon>Methylophilaceae</taxon>
        <taxon>Methylophilus</taxon>
    </lineage>
</organism>
<evidence type="ECO:0000256" key="1">
    <source>
        <dbReference type="PROSITE-ProRule" id="PRU00325"/>
    </source>
</evidence>
<dbReference type="Gene3D" id="1.25.40.10">
    <property type="entry name" value="Tetratricopeptide repeat domain"/>
    <property type="match status" value="1"/>
</dbReference>
<reference evidence="4" key="1">
    <citation type="journal article" date="2019" name="Int. J. Syst. Evol. Microbiol.">
        <title>The Global Catalogue of Microorganisms (GCM) 10K type strain sequencing project: providing services to taxonomists for standard genome sequencing and annotation.</title>
        <authorList>
            <consortium name="The Broad Institute Genomics Platform"/>
            <consortium name="The Broad Institute Genome Sequencing Center for Infectious Disease"/>
            <person name="Wu L."/>
            <person name="Ma J."/>
        </authorList>
    </citation>
    <scope>NUCLEOTIDE SEQUENCE [LARGE SCALE GENOMIC DNA]</scope>
    <source>
        <strain evidence="4">VKM B-3159</strain>
    </source>
</reference>
<keyword evidence="1" id="KW-0862">Zinc</keyword>
<dbReference type="Proteomes" id="UP001225906">
    <property type="component" value="Unassembled WGS sequence"/>
</dbReference>
<dbReference type="EMBL" id="JAVCAP010000001">
    <property type="protein sequence ID" value="MDP8566342.1"/>
    <property type="molecule type" value="Genomic_DNA"/>
</dbReference>
<accession>A0ABT9JP41</accession>
<dbReference type="PROSITE" id="PS50966">
    <property type="entry name" value="ZF_SWIM"/>
    <property type="match status" value="1"/>
</dbReference>
<dbReference type="SUPFAM" id="SSF48452">
    <property type="entry name" value="TPR-like"/>
    <property type="match status" value="1"/>
</dbReference>
<dbReference type="InterPro" id="IPR007527">
    <property type="entry name" value="Znf_SWIM"/>
</dbReference>
<evidence type="ECO:0000259" key="2">
    <source>
        <dbReference type="PROSITE" id="PS50966"/>
    </source>
</evidence>
<evidence type="ECO:0000313" key="3">
    <source>
        <dbReference type="EMBL" id="MDP8566342.1"/>
    </source>
</evidence>
<keyword evidence="1" id="KW-0479">Metal-binding</keyword>
<dbReference type="Pfam" id="PF04434">
    <property type="entry name" value="SWIM"/>
    <property type="match status" value="1"/>
</dbReference>
<feature type="domain" description="SWIM-type" evidence="2">
    <location>
        <begin position="49"/>
        <end position="87"/>
    </location>
</feature>
<sequence length="562" mass="63584">MQINLEHLRSVTAEKTWRRGELYFEQGLVTLLEQDADSIKASVKGTQRYQVVLSNHSGQFACVCDCPMAASAQNPCKHVVAVSLRATQMISSPSAKAPNTTVKSQSSNMQELVAFIQAQPKEWLAHTLIALADKQPEVQQILGMLRQSASKDNLKELQKSLSSLIGRPRFMDYKQSRSYANKLNSAAGIFEQMLLRGQTADCMTILEYALERVIKVYAQSDDSGGQIHDAITTMGDLYRDACVAASEVHKPTAARIFKLLLVDDWGFINRDDLEAMMGTASVLALEDKICEAWLKQPPRAAYTFDAHTSKVEALVTAIAQKNKDVDLLIRIYSREPVHEHGYLNLIKTCQQFHHMREAVQWAERGLKANPKSNSIRSLLAEMYLQDGLDDEASELLWQNFLQRPEASSYLALKQHSGKAWTHWRQQVMEKLIASEQKSTHLLATRNNHQTQANASLRIACLLAEGSIEEARNLLKTHDCSHLCRRQLAQQIHQQYPDEAAHHLQTIISEITQVSSPRAYEQACELLREMQVWLPKHTFDAYLQDLKVQNKIRPTFIKLLNTI</sequence>
<keyword evidence="1" id="KW-0863">Zinc-finger</keyword>
<dbReference type="InterPro" id="IPR011990">
    <property type="entry name" value="TPR-like_helical_dom_sf"/>
</dbReference>
<proteinExistence type="predicted"/>
<gene>
    <name evidence="3" type="ORF">Q9291_00645</name>
</gene>
<protein>
    <submittedName>
        <fullName evidence="3">SWIM zinc finger family protein</fullName>
    </submittedName>
</protein>
<keyword evidence="4" id="KW-1185">Reference proteome</keyword>
<comment type="caution">
    <text evidence="3">The sequence shown here is derived from an EMBL/GenBank/DDBJ whole genome shotgun (WGS) entry which is preliminary data.</text>
</comment>
<evidence type="ECO:0000313" key="4">
    <source>
        <dbReference type="Proteomes" id="UP001225906"/>
    </source>
</evidence>